<evidence type="ECO:0000256" key="13">
    <source>
        <dbReference type="ARBA" id="ARBA00023136"/>
    </source>
</evidence>
<feature type="domain" description="AAA" evidence="19">
    <location>
        <begin position="534"/>
        <end position="657"/>
    </location>
</feature>
<evidence type="ECO:0000259" key="19">
    <source>
        <dbReference type="Pfam" id="PF13614"/>
    </source>
</evidence>
<dbReference type="EMBL" id="VRLR01000006">
    <property type="protein sequence ID" value="TXK80564.1"/>
    <property type="molecule type" value="Genomic_DNA"/>
</dbReference>
<dbReference type="PANTHER" id="PTHR32309:SF13">
    <property type="entry name" value="FERRIC ENTEROBACTIN TRANSPORT PROTEIN FEPE"/>
    <property type="match status" value="1"/>
</dbReference>
<dbReference type="Pfam" id="PF13614">
    <property type="entry name" value="AAA_31"/>
    <property type="match status" value="1"/>
</dbReference>
<dbReference type="EC" id="2.7.10.2" evidence="4"/>
<comment type="similarity">
    <text evidence="3">Belongs to the etk/wzc family.</text>
</comment>
<dbReference type="InterPro" id="IPR025669">
    <property type="entry name" value="AAA_dom"/>
</dbReference>
<dbReference type="PANTHER" id="PTHR32309">
    <property type="entry name" value="TYROSINE-PROTEIN KINASE"/>
    <property type="match status" value="1"/>
</dbReference>
<feature type="transmembrane region" description="Helical" evidence="17">
    <location>
        <begin position="32"/>
        <end position="52"/>
    </location>
</feature>
<keyword evidence="11" id="KW-0067">ATP-binding</keyword>
<keyword evidence="22" id="KW-1185">Reference proteome</keyword>
<dbReference type="Pfam" id="PF13807">
    <property type="entry name" value="GNVR"/>
    <property type="match status" value="1"/>
</dbReference>
<evidence type="ECO:0000256" key="3">
    <source>
        <dbReference type="ARBA" id="ARBA00008883"/>
    </source>
</evidence>
<evidence type="ECO:0000256" key="7">
    <source>
        <dbReference type="ARBA" id="ARBA00022679"/>
    </source>
</evidence>
<evidence type="ECO:0000256" key="15">
    <source>
        <dbReference type="ARBA" id="ARBA00051245"/>
    </source>
</evidence>
<dbReference type="InterPro" id="IPR050445">
    <property type="entry name" value="Bact_polysacc_biosynth/exp"/>
</dbReference>
<dbReference type="GO" id="GO:0004715">
    <property type="term" value="F:non-membrane spanning protein tyrosine kinase activity"/>
    <property type="evidence" value="ECO:0007669"/>
    <property type="project" value="UniProtKB-EC"/>
</dbReference>
<dbReference type="Gene3D" id="3.40.50.300">
    <property type="entry name" value="P-loop containing nucleotide triphosphate hydrolases"/>
    <property type="match status" value="1"/>
</dbReference>
<dbReference type="Proteomes" id="UP000321814">
    <property type="component" value="Unassembled WGS sequence"/>
</dbReference>
<evidence type="ECO:0000256" key="17">
    <source>
        <dbReference type="SAM" id="Phobius"/>
    </source>
</evidence>
<evidence type="ECO:0000313" key="22">
    <source>
        <dbReference type="Proteomes" id="UP000321814"/>
    </source>
</evidence>
<keyword evidence="6" id="KW-0997">Cell inner membrane</keyword>
<protein>
    <recommendedName>
        <fullName evidence="4">non-specific protein-tyrosine kinase</fullName>
        <ecNumber evidence="4">2.7.10.2</ecNumber>
    </recommendedName>
</protein>
<dbReference type="InterPro" id="IPR032807">
    <property type="entry name" value="GNVR"/>
</dbReference>
<evidence type="ECO:0000256" key="14">
    <source>
        <dbReference type="ARBA" id="ARBA00023137"/>
    </source>
</evidence>
<evidence type="ECO:0000256" key="11">
    <source>
        <dbReference type="ARBA" id="ARBA00022840"/>
    </source>
</evidence>
<evidence type="ECO:0000256" key="12">
    <source>
        <dbReference type="ARBA" id="ARBA00022989"/>
    </source>
</evidence>
<evidence type="ECO:0000256" key="4">
    <source>
        <dbReference type="ARBA" id="ARBA00011903"/>
    </source>
</evidence>
<keyword evidence="16" id="KW-0175">Coiled coil</keyword>
<keyword evidence="7" id="KW-0808">Transferase</keyword>
<keyword evidence="9" id="KW-0547">Nucleotide-binding</keyword>
<keyword evidence="5" id="KW-1003">Cell membrane</keyword>
<comment type="catalytic activity">
    <reaction evidence="15">
        <text>L-tyrosyl-[protein] + ATP = O-phospho-L-tyrosyl-[protein] + ADP + H(+)</text>
        <dbReference type="Rhea" id="RHEA:10596"/>
        <dbReference type="Rhea" id="RHEA-COMP:10136"/>
        <dbReference type="Rhea" id="RHEA-COMP:20101"/>
        <dbReference type="ChEBI" id="CHEBI:15378"/>
        <dbReference type="ChEBI" id="CHEBI:30616"/>
        <dbReference type="ChEBI" id="CHEBI:46858"/>
        <dbReference type="ChEBI" id="CHEBI:61978"/>
        <dbReference type="ChEBI" id="CHEBI:456216"/>
        <dbReference type="EC" id="2.7.10.2"/>
    </reaction>
</comment>
<evidence type="ECO:0000259" key="20">
    <source>
        <dbReference type="Pfam" id="PF13807"/>
    </source>
</evidence>
<dbReference type="InterPro" id="IPR003856">
    <property type="entry name" value="LPS_length_determ_N"/>
</dbReference>
<feature type="domain" description="Polysaccharide chain length determinant N-terminal" evidence="18">
    <location>
        <begin position="18"/>
        <end position="107"/>
    </location>
</feature>
<proteinExistence type="inferred from homology"/>
<comment type="subcellular location">
    <subcellularLocation>
        <location evidence="1">Cell inner membrane</location>
        <topology evidence="1">Multi-pass membrane protein</topology>
    </subcellularLocation>
</comment>
<comment type="caution">
    <text evidence="21">The sequence shown here is derived from an EMBL/GenBank/DDBJ whole genome shotgun (WGS) entry which is preliminary data.</text>
</comment>
<dbReference type="InterPro" id="IPR005702">
    <property type="entry name" value="Wzc-like_C"/>
</dbReference>
<feature type="domain" description="Tyrosine-protein kinase G-rich" evidence="20">
    <location>
        <begin position="392"/>
        <end position="463"/>
    </location>
</feature>
<evidence type="ECO:0000259" key="18">
    <source>
        <dbReference type="Pfam" id="PF02706"/>
    </source>
</evidence>
<dbReference type="GO" id="GO:0005524">
    <property type="term" value="F:ATP binding"/>
    <property type="evidence" value="ECO:0007669"/>
    <property type="project" value="UniProtKB-KW"/>
</dbReference>
<dbReference type="CDD" id="cd05387">
    <property type="entry name" value="BY-kinase"/>
    <property type="match status" value="1"/>
</dbReference>
<evidence type="ECO:0000256" key="6">
    <source>
        <dbReference type="ARBA" id="ARBA00022519"/>
    </source>
</evidence>
<gene>
    <name evidence="21" type="ORF">FU839_11475</name>
</gene>
<evidence type="ECO:0000256" key="10">
    <source>
        <dbReference type="ARBA" id="ARBA00022777"/>
    </source>
</evidence>
<keyword evidence="12 17" id="KW-1133">Transmembrane helix</keyword>
<sequence length="731" mass="81103">MMAVTDLMVSPAPQQDVIDLRKYLSVINIHKWRIFGLAILVTLITVLVVLNIRSQYSATATLLIESQQAKAVSIEEVYGMNSSQQEYYLTQFEILKSRSIAQTVVEKMDLTNHPDFEVKPGLMTRLRDLLPFLPTPESELTEAELAHKAREDLITEFQKRLTISPIRKTQLVNISFQTYSPQLAADVANAIADAYIESQLEAKLGITQKAASWLGGRLGELRAQLDDSEARLQAYREKEGLIDVEGVRGLGAKELERLSEALTEARSRKAQVDGFMRVIQQYGTDKIERLESLPEITAHKGVQDVKAQQVLTERRVSELSKIYGAKHPKLIAAQSELTAVQDNLRNQIKKLIAGIENEAQTIQETVNSLEAEIAKAKDLYQDVSLKETTYQRLEREVETNKQLFDTFLSRQKETEVTSDFNSAIARFTDRAVAATEPVAPKRKLIVILAFVATLGFGVMLAFVLDALNDTIKSPQEVEGLLAQRSLGFIPAIPHKKTVDLPIHTFFSDQHKQYAESVRSIRTSLTLLALDRSLKTIEVTSSVPGEGKSTVAANIAFAFGQMEKVLLIDADMRRPTLAKRFGLPAYQPGLANIIAGREQIDDCLVLDEASGITLLAAGNVPPNPLELLASEKFNEVIAELALRFDRIIVDTPPVQAVSDPLVIAKQMDAVVYVVSADHTRGGAVRNGVAKLLQAENNLYGVVLNKVDMKKVAQAYGDYGQYGYYHYYSSSES</sequence>
<accession>A0A5C8LW35</accession>
<dbReference type="GO" id="GO:0005886">
    <property type="term" value="C:plasma membrane"/>
    <property type="evidence" value="ECO:0007669"/>
    <property type="project" value="UniProtKB-SubCell"/>
</dbReference>
<dbReference type="OrthoDB" id="9775724at2"/>
<dbReference type="AlphaFoldDB" id="A0A5C8LW35"/>
<evidence type="ECO:0000256" key="16">
    <source>
        <dbReference type="SAM" id="Coils"/>
    </source>
</evidence>
<evidence type="ECO:0000256" key="9">
    <source>
        <dbReference type="ARBA" id="ARBA00022741"/>
    </source>
</evidence>
<dbReference type="NCBIfam" id="TIGR01007">
    <property type="entry name" value="eps_fam"/>
    <property type="match status" value="1"/>
</dbReference>
<evidence type="ECO:0000256" key="2">
    <source>
        <dbReference type="ARBA" id="ARBA00007316"/>
    </source>
</evidence>
<keyword evidence="10 21" id="KW-0418">Kinase</keyword>
<evidence type="ECO:0000256" key="5">
    <source>
        <dbReference type="ARBA" id="ARBA00022475"/>
    </source>
</evidence>
<evidence type="ECO:0000256" key="8">
    <source>
        <dbReference type="ARBA" id="ARBA00022692"/>
    </source>
</evidence>
<dbReference type="InterPro" id="IPR027417">
    <property type="entry name" value="P-loop_NTPase"/>
</dbReference>
<keyword evidence="8 17" id="KW-0812">Transmembrane</keyword>
<comment type="similarity">
    <text evidence="2">Belongs to the CpsD/CapB family.</text>
</comment>
<organism evidence="21 22">
    <name type="scientific">Rheinheimera tangshanensis</name>
    <dbReference type="NCBI Taxonomy" id="400153"/>
    <lineage>
        <taxon>Bacteria</taxon>
        <taxon>Pseudomonadati</taxon>
        <taxon>Pseudomonadota</taxon>
        <taxon>Gammaproteobacteria</taxon>
        <taxon>Chromatiales</taxon>
        <taxon>Chromatiaceae</taxon>
        <taxon>Rheinheimera</taxon>
    </lineage>
</organism>
<dbReference type="Pfam" id="PF02706">
    <property type="entry name" value="Wzz"/>
    <property type="match status" value="1"/>
</dbReference>
<dbReference type="SUPFAM" id="SSF52540">
    <property type="entry name" value="P-loop containing nucleoside triphosphate hydrolases"/>
    <property type="match status" value="1"/>
</dbReference>
<evidence type="ECO:0000256" key="1">
    <source>
        <dbReference type="ARBA" id="ARBA00004429"/>
    </source>
</evidence>
<keyword evidence="13 17" id="KW-0472">Membrane</keyword>
<keyword evidence="14" id="KW-0829">Tyrosine-protein kinase</keyword>
<feature type="coiled-coil region" evidence="16">
    <location>
        <begin position="345"/>
        <end position="396"/>
    </location>
</feature>
<reference evidence="21 22" key="1">
    <citation type="submission" date="2019-08" db="EMBL/GenBank/DDBJ databases">
        <title>Draft genome analysis of Rheinheimera tangshanensis isolated from the roots of fresh rice plants (Oryza sativa).</title>
        <authorList>
            <person name="Yu Q."/>
            <person name="Qi Y."/>
            <person name="Zhang H."/>
            <person name="Pu J."/>
        </authorList>
    </citation>
    <scope>NUCLEOTIDE SEQUENCE [LARGE SCALE GENOMIC DNA]</scope>
    <source>
        <strain evidence="21 22">JA3-B52</strain>
    </source>
</reference>
<name>A0A5C8LW35_9GAMM</name>
<feature type="transmembrane region" description="Helical" evidence="17">
    <location>
        <begin position="444"/>
        <end position="464"/>
    </location>
</feature>
<evidence type="ECO:0000313" key="21">
    <source>
        <dbReference type="EMBL" id="TXK80564.1"/>
    </source>
</evidence>